<sequence>MEIHILASGSTGNAAVFKFGDTTILLDAGISARRIERGLAEVGVRTGDLDGVLLTHEHNDHIKGLDVLIRRHHIPVYTRSGTWQKLPCRHGFPAECCQEIEDEFSIRNVGIAAFDISHDAADAVGFSFCYQGKKVVMATDLGVVTAKVEKEMEYADAVVLEANHDLDMLENGPYPYFLKQRIKSSSGHLSNVNAGRLLSRINYREGMRVFLAHLSRHNNHPDLAESTVQKFLTASGHQVGKDIILHRTFPDCRTSVIL</sequence>
<proteinExistence type="predicted"/>
<comment type="caution">
    <text evidence="2">The sequence shown here is derived from an EMBL/GenBank/DDBJ whole genome shotgun (WGS) entry which is preliminary data.</text>
</comment>
<evidence type="ECO:0000259" key="1">
    <source>
        <dbReference type="SMART" id="SM00849"/>
    </source>
</evidence>
<protein>
    <submittedName>
        <fullName evidence="2">Zn-dependent hydrolase yycJ/walJ</fullName>
    </submittedName>
</protein>
<dbReference type="InterPro" id="IPR036866">
    <property type="entry name" value="RibonucZ/Hydroxyglut_hydro"/>
</dbReference>
<dbReference type="InterPro" id="IPR001279">
    <property type="entry name" value="Metallo-B-lactamas"/>
</dbReference>
<dbReference type="PANTHER" id="PTHR47619:SF1">
    <property type="entry name" value="EXODEOXYRIBONUCLEASE WALJ"/>
    <property type="match status" value="1"/>
</dbReference>
<name>A0A0W8E4L9_9ZZZZ</name>
<dbReference type="EMBL" id="LNQE01001882">
    <property type="protein sequence ID" value="KUG03389.1"/>
    <property type="molecule type" value="Genomic_DNA"/>
</dbReference>
<dbReference type="SMART" id="SM00849">
    <property type="entry name" value="Lactamase_B"/>
    <property type="match status" value="1"/>
</dbReference>
<keyword evidence="2" id="KW-0378">Hydrolase</keyword>
<organism evidence="2">
    <name type="scientific">hydrocarbon metagenome</name>
    <dbReference type="NCBI Taxonomy" id="938273"/>
    <lineage>
        <taxon>unclassified sequences</taxon>
        <taxon>metagenomes</taxon>
        <taxon>ecological metagenomes</taxon>
    </lineage>
</organism>
<gene>
    <name evidence="2" type="ORF">ASZ90_019177</name>
</gene>
<accession>A0A0W8E4L9</accession>
<feature type="domain" description="Metallo-beta-lactamase" evidence="1">
    <location>
        <begin position="11"/>
        <end position="181"/>
    </location>
</feature>
<evidence type="ECO:0000313" key="2">
    <source>
        <dbReference type="EMBL" id="KUG03389.1"/>
    </source>
</evidence>
<dbReference type="AlphaFoldDB" id="A0A0W8E4L9"/>
<reference evidence="2" key="1">
    <citation type="journal article" date="2015" name="Proc. Natl. Acad. Sci. U.S.A.">
        <title>Networks of energetic and metabolic interactions define dynamics in microbial communities.</title>
        <authorList>
            <person name="Embree M."/>
            <person name="Liu J.K."/>
            <person name="Al-Bassam M.M."/>
            <person name="Zengler K."/>
        </authorList>
    </citation>
    <scope>NUCLEOTIDE SEQUENCE</scope>
</reference>
<dbReference type="Pfam" id="PF12706">
    <property type="entry name" value="Lactamase_B_2"/>
    <property type="match status" value="1"/>
</dbReference>
<dbReference type="SUPFAM" id="SSF56281">
    <property type="entry name" value="Metallo-hydrolase/oxidoreductase"/>
    <property type="match status" value="1"/>
</dbReference>
<dbReference type="GO" id="GO:0016787">
    <property type="term" value="F:hydrolase activity"/>
    <property type="evidence" value="ECO:0007669"/>
    <property type="project" value="UniProtKB-KW"/>
</dbReference>
<dbReference type="InterPro" id="IPR052533">
    <property type="entry name" value="WalJ/YycJ-like"/>
</dbReference>
<dbReference type="PANTHER" id="PTHR47619">
    <property type="entry name" value="METALLO-HYDROLASE YYCJ-RELATED"/>
    <property type="match status" value="1"/>
</dbReference>
<dbReference type="Gene3D" id="3.60.15.10">
    <property type="entry name" value="Ribonuclease Z/Hydroxyacylglutathione hydrolase-like"/>
    <property type="match status" value="1"/>
</dbReference>